<organism evidence="3 4">
    <name type="scientific">Paraphaeosphaeria minitans</name>
    <dbReference type="NCBI Taxonomy" id="565426"/>
    <lineage>
        <taxon>Eukaryota</taxon>
        <taxon>Fungi</taxon>
        <taxon>Dikarya</taxon>
        <taxon>Ascomycota</taxon>
        <taxon>Pezizomycotina</taxon>
        <taxon>Dothideomycetes</taxon>
        <taxon>Pleosporomycetidae</taxon>
        <taxon>Pleosporales</taxon>
        <taxon>Massarineae</taxon>
        <taxon>Didymosphaeriaceae</taxon>
        <taxon>Paraphaeosphaeria</taxon>
    </lineage>
</organism>
<evidence type="ECO:0000313" key="4">
    <source>
        <dbReference type="Proteomes" id="UP000756921"/>
    </source>
</evidence>
<feature type="transmembrane region" description="Helical" evidence="2">
    <location>
        <begin position="240"/>
        <end position="266"/>
    </location>
</feature>
<dbReference type="OrthoDB" id="8964056at2759"/>
<keyword evidence="2" id="KW-1133">Transmembrane helix</keyword>
<protein>
    <submittedName>
        <fullName evidence="3">Uncharacterized protein</fullName>
    </submittedName>
</protein>
<reference evidence="3" key="1">
    <citation type="journal article" date="2020" name="Mol. Plant Microbe Interact.">
        <title>Genome Sequence of the Biocontrol Agent Coniothyrium minitans strain Conio (IMI 134523).</title>
        <authorList>
            <person name="Patel D."/>
            <person name="Shittu T.A."/>
            <person name="Baroncelli R."/>
            <person name="Muthumeenakshi S."/>
            <person name="Osborne T.H."/>
            <person name="Janganan T.K."/>
            <person name="Sreenivasaprasad S."/>
        </authorList>
    </citation>
    <scope>NUCLEOTIDE SEQUENCE</scope>
    <source>
        <strain evidence="3">Conio</strain>
    </source>
</reference>
<name>A0A9P6GE69_9PLEO</name>
<dbReference type="EMBL" id="WJXW01000008">
    <property type="protein sequence ID" value="KAF9734031.1"/>
    <property type="molecule type" value="Genomic_DNA"/>
</dbReference>
<sequence>MIVYGEDPRRRAEKRIRPGSLGASYAICRYPQERTWCHLAARESDPTLVRPASVPPRTSNWHVSTKTKTTPITSFLLPLTCSRLHMSMATTFSWPLGSAAGFSGPGLGPRLLRLIRPTYRAVKHSIWAWANAGPAGFWADPRREKPPLQPHDPVQLRCMDGKRYKGPARPTMSASEPQVPIYLLGTYQDYAPNPDDHSHRDPRHRTGACAAATLLSGCVSLLRESEWDVVEQEKKPCPSGVVWCGLVWSGVVWCGLVWSGVVWCGLAFRSMRHRPRDDACEPEIPASRTTGRRPGDAEGATA</sequence>
<accession>A0A9P6GE69</accession>
<evidence type="ECO:0000256" key="1">
    <source>
        <dbReference type="SAM" id="MobiDB-lite"/>
    </source>
</evidence>
<gene>
    <name evidence="3" type="ORF">PMIN01_08374</name>
</gene>
<evidence type="ECO:0000313" key="3">
    <source>
        <dbReference type="EMBL" id="KAF9734031.1"/>
    </source>
</evidence>
<feature type="region of interest" description="Disordered" evidence="1">
    <location>
        <begin position="277"/>
        <end position="302"/>
    </location>
</feature>
<keyword evidence="4" id="KW-1185">Reference proteome</keyword>
<dbReference type="Proteomes" id="UP000756921">
    <property type="component" value="Unassembled WGS sequence"/>
</dbReference>
<evidence type="ECO:0000256" key="2">
    <source>
        <dbReference type="SAM" id="Phobius"/>
    </source>
</evidence>
<comment type="caution">
    <text evidence="3">The sequence shown here is derived from an EMBL/GenBank/DDBJ whole genome shotgun (WGS) entry which is preliminary data.</text>
</comment>
<dbReference type="AlphaFoldDB" id="A0A9P6GE69"/>
<keyword evidence="2" id="KW-0812">Transmembrane</keyword>
<keyword evidence="2" id="KW-0472">Membrane</keyword>
<proteinExistence type="predicted"/>